<evidence type="ECO:0000256" key="3">
    <source>
        <dbReference type="ARBA" id="ARBA00022679"/>
    </source>
</evidence>
<evidence type="ECO:0000259" key="5">
    <source>
        <dbReference type="Pfam" id="PF13579"/>
    </source>
</evidence>
<dbReference type="InterPro" id="IPR050194">
    <property type="entry name" value="Glycosyltransferase_grp1"/>
</dbReference>
<evidence type="ECO:0000313" key="7">
    <source>
        <dbReference type="Proteomes" id="UP000035265"/>
    </source>
</evidence>
<gene>
    <name evidence="6" type="ORF">FB00_16170</name>
</gene>
<comment type="caution">
    <text evidence="6">The sequence shown here is derived from an EMBL/GenBank/DDBJ whole genome shotgun (WGS) entry which is preliminary data.</text>
</comment>
<dbReference type="AlphaFoldDB" id="A0A0H2KPI8"/>
<dbReference type="GO" id="GO:0016758">
    <property type="term" value="F:hexosyltransferase activity"/>
    <property type="evidence" value="ECO:0007669"/>
    <property type="project" value="TreeGrafter"/>
</dbReference>
<proteinExistence type="predicted"/>
<dbReference type="Proteomes" id="UP000035265">
    <property type="component" value="Unassembled WGS sequence"/>
</dbReference>
<reference evidence="6 7" key="1">
    <citation type="submission" date="2014-05" db="EMBL/GenBank/DDBJ databases">
        <title>Cellulosimicrobium funkei U11 genome.</title>
        <authorList>
            <person name="Hu C."/>
            <person name="Gong Y."/>
            <person name="Wan W."/>
            <person name="Jiang M."/>
        </authorList>
    </citation>
    <scope>NUCLEOTIDE SEQUENCE [LARGE SCALE GENOMIC DNA]</scope>
    <source>
        <strain evidence="6 7">U11</strain>
    </source>
</reference>
<accession>A0A0H2KPI8</accession>
<name>A0A0H2KPI8_9MICO</name>
<dbReference type="RefSeq" id="WP_082141395.1">
    <property type="nucleotide sequence ID" value="NZ_JNBQ01000027.1"/>
</dbReference>
<dbReference type="STRING" id="264251.FB00_16170"/>
<feature type="compositionally biased region" description="Basic and acidic residues" evidence="4">
    <location>
        <begin position="414"/>
        <end position="426"/>
    </location>
</feature>
<sequence length="441" mass="47419">MRVLVIGANYAPEPSGNAPYTSALARRLAERGHDVRVITTHPHYPEWRVRAGYGAWSSREVVDGVPVRRLRHYVPRVPTPGRRLAAETSFGVRSAAVRWPASDVVLLVSPSLFAAAAALARARLSRVVGRERRVVLWTQDLYSLGVEETGTATGAVARVVQAVERAVTRGSDAVVAIHDRFAAHLVRVLGVPPERVTTVRNWTHLPERAPVDRAAARRALGWRDDEVVVLHAGNQGAKQGLENVVEAGRLVDRRGLRVRFVLLGDGSRRRELEAAAGGIRSVQFVDPLPDEGFVAAMAAADVLLVNELAGLSQMSVPSKLTSYFDAGRPVLAATAAGSTTAEELAAAGAGLRVEPEDPGALVDAVVRLADDPAGADRLGAAGRQYRRSVLSEDAAVTRFERWLSRWRAGGPGDEPPRPVRDDEERVLTGPGGLRESKGETV</sequence>
<dbReference type="GO" id="GO:1901137">
    <property type="term" value="P:carbohydrate derivative biosynthetic process"/>
    <property type="evidence" value="ECO:0007669"/>
    <property type="project" value="UniProtKB-ARBA"/>
</dbReference>
<evidence type="ECO:0000256" key="4">
    <source>
        <dbReference type="SAM" id="MobiDB-lite"/>
    </source>
</evidence>
<organism evidence="6 7">
    <name type="scientific">Cellulosimicrobium funkei</name>
    <dbReference type="NCBI Taxonomy" id="264251"/>
    <lineage>
        <taxon>Bacteria</taxon>
        <taxon>Bacillati</taxon>
        <taxon>Actinomycetota</taxon>
        <taxon>Actinomycetes</taxon>
        <taxon>Micrococcales</taxon>
        <taxon>Promicromonosporaceae</taxon>
        <taxon>Cellulosimicrobium</taxon>
    </lineage>
</organism>
<evidence type="ECO:0000256" key="1">
    <source>
        <dbReference type="ARBA" id="ARBA00021292"/>
    </source>
</evidence>
<dbReference type="SUPFAM" id="SSF53756">
    <property type="entry name" value="UDP-Glycosyltransferase/glycogen phosphorylase"/>
    <property type="match status" value="1"/>
</dbReference>
<dbReference type="Gene3D" id="3.40.50.2000">
    <property type="entry name" value="Glycogen Phosphorylase B"/>
    <property type="match status" value="2"/>
</dbReference>
<keyword evidence="3" id="KW-0808">Transferase</keyword>
<feature type="domain" description="Glycosyltransferase subfamily 4-like N-terminal" evidence="5">
    <location>
        <begin position="16"/>
        <end position="202"/>
    </location>
</feature>
<dbReference type="InterPro" id="IPR028098">
    <property type="entry name" value="Glyco_trans_4-like_N"/>
</dbReference>
<dbReference type="PANTHER" id="PTHR45947:SF3">
    <property type="entry name" value="SULFOQUINOVOSYL TRANSFERASE SQD2"/>
    <property type="match status" value="1"/>
</dbReference>
<evidence type="ECO:0000313" key="6">
    <source>
        <dbReference type="EMBL" id="KLN33749.1"/>
    </source>
</evidence>
<dbReference type="EMBL" id="JNBQ01000027">
    <property type="protein sequence ID" value="KLN33749.1"/>
    <property type="molecule type" value="Genomic_DNA"/>
</dbReference>
<dbReference type="PANTHER" id="PTHR45947">
    <property type="entry name" value="SULFOQUINOVOSYL TRANSFERASE SQD2"/>
    <property type="match status" value="1"/>
</dbReference>
<keyword evidence="7" id="KW-1185">Reference proteome</keyword>
<evidence type="ECO:0000256" key="2">
    <source>
        <dbReference type="ARBA" id="ARBA00022676"/>
    </source>
</evidence>
<feature type="region of interest" description="Disordered" evidence="4">
    <location>
        <begin position="405"/>
        <end position="441"/>
    </location>
</feature>
<dbReference type="PATRIC" id="fig|264251.5.peg.3283"/>
<dbReference type="Pfam" id="PF13692">
    <property type="entry name" value="Glyco_trans_1_4"/>
    <property type="match status" value="1"/>
</dbReference>
<dbReference type="Pfam" id="PF13579">
    <property type="entry name" value="Glyco_trans_4_4"/>
    <property type="match status" value="1"/>
</dbReference>
<keyword evidence="2" id="KW-0328">Glycosyltransferase</keyword>
<protein>
    <recommendedName>
        <fullName evidence="1">D-inositol 3-phosphate glycosyltransferase</fullName>
    </recommendedName>
</protein>
<dbReference type="CDD" id="cd03794">
    <property type="entry name" value="GT4_WbuB-like"/>
    <property type="match status" value="1"/>
</dbReference>